<dbReference type="EMBL" id="FR845719">
    <property type="protein sequence ID" value="CCA58020.1"/>
    <property type="molecule type" value="Genomic_DNA"/>
</dbReference>
<evidence type="ECO:0000313" key="2">
    <source>
        <dbReference type="EMBL" id="CCA58020.1"/>
    </source>
</evidence>
<dbReference type="eggNOG" id="ENOG503415P">
    <property type="taxonomic scope" value="Bacteria"/>
</dbReference>
<name>F2R1C9_STRVP</name>
<dbReference type="RefSeq" id="WP_015035921.1">
    <property type="nucleotide sequence ID" value="NC_018750.1"/>
</dbReference>
<dbReference type="HOGENOM" id="CLU_1244785_0_0_11"/>
<gene>
    <name evidence="2" type="ordered locus">SVEN_4734</name>
</gene>
<dbReference type="KEGG" id="sve:SVEN_4734"/>
<dbReference type="STRING" id="953739.SVEN_4734"/>
<feature type="region of interest" description="Disordered" evidence="1">
    <location>
        <begin position="114"/>
        <end position="134"/>
    </location>
</feature>
<dbReference type="Proteomes" id="UP000006854">
    <property type="component" value="Chromosome"/>
</dbReference>
<evidence type="ECO:0000313" key="3">
    <source>
        <dbReference type="Proteomes" id="UP000006854"/>
    </source>
</evidence>
<proteinExistence type="predicted"/>
<protein>
    <submittedName>
        <fullName evidence="2">Uncharacterized protein</fullName>
    </submittedName>
</protein>
<dbReference type="OrthoDB" id="3387657at2"/>
<organism evidence="2 3">
    <name type="scientific">Streptomyces venezuelae (strain ATCC 10712 / CBS 650.69 / DSM 40230 / JCM 4526 / NBRC 13096 / PD 04745)</name>
    <dbReference type="NCBI Taxonomy" id="953739"/>
    <lineage>
        <taxon>Bacteria</taxon>
        <taxon>Bacillati</taxon>
        <taxon>Actinomycetota</taxon>
        <taxon>Actinomycetes</taxon>
        <taxon>Kitasatosporales</taxon>
        <taxon>Streptomycetaceae</taxon>
        <taxon>Streptomyces</taxon>
    </lineage>
</organism>
<accession>F2R1C9</accession>
<dbReference type="AlphaFoldDB" id="F2R1C9"/>
<sequence length="219" mass="24337">MKLPVVIHRARTGADEFRVVRPARPLPRAVLVDHDRYLGAYLDQEAARSIAALWTLAARSPRSLIHIPLRTPRSPDRAVPDPAGARLDLVLLHHSLQFAPSRWKEVRARLAPGRPHTANLPEANPPATAPGTRHHRENRDLLHEHVRAGTLFMTGSAKVFHETAHLFLAIAHQGPTHTGTHHYCTQLHANAGILGKAREIHIEYCAEWTDEETPATTAT</sequence>
<evidence type="ECO:0000256" key="1">
    <source>
        <dbReference type="SAM" id="MobiDB-lite"/>
    </source>
</evidence>
<keyword evidence="3" id="KW-1185">Reference proteome</keyword>
<dbReference type="GeneID" id="51865294"/>
<dbReference type="PATRIC" id="fig|953739.5.peg.7237"/>
<reference evidence="2 3" key="1">
    <citation type="journal article" date="2011" name="BMC Genomics">
        <title>Genome-wide analysis of the role of GlnR in Streptomyces venezuelae provides new insights into global nitrogen regulation in actinomycetes.</title>
        <authorList>
            <person name="Pullan S.T."/>
            <person name="Bibb M.J."/>
            <person name="Merrick M."/>
        </authorList>
    </citation>
    <scope>NUCLEOTIDE SEQUENCE [LARGE SCALE GENOMIC DNA]</scope>
    <source>
        <strain evidence="2">ATCC 10712</strain>
    </source>
</reference>